<dbReference type="SUPFAM" id="SSF47353">
    <property type="entry name" value="Retrovirus capsid dimerization domain-like"/>
    <property type="match status" value="1"/>
</dbReference>
<keyword evidence="6" id="KW-1185">Reference proteome</keyword>
<dbReference type="Gene3D" id="1.10.10.60">
    <property type="entry name" value="Homeodomain-like"/>
    <property type="match status" value="2"/>
</dbReference>
<dbReference type="Pfam" id="PF02023">
    <property type="entry name" value="SCAN"/>
    <property type="match status" value="1"/>
</dbReference>
<feature type="region of interest" description="Disordered" evidence="3">
    <location>
        <begin position="75"/>
        <end position="134"/>
    </location>
</feature>
<evidence type="ECO:0000313" key="5">
    <source>
        <dbReference type="Ensembl" id="ENSTMTP00000016517.1"/>
    </source>
</evidence>
<dbReference type="PANTHER" id="PTHR47595:SF1">
    <property type="entry name" value="MYB_SANT-LIKE DNA-BINDING DOMAIN-CONTAINING PROTEIN"/>
    <property type="match status" value="1"/>
</dbReference>
<comment type="function">
    <text evidence="1">May be involved in transcriptional regulation.</text>
</comment>
<proteinExistence type="inferred from homology"/>
<accession>A0A674J9B1</accession>
<dbReference type="Proteomes" id="UP000472274">
    <property type="component" value="Unplaced"/>
</dbReference>
<evidence type="ECO:0000256" key="1">
    <source>
        <dbReference type="ARBA" id="ARBA00003767"/>
    </source>
</evidence>
<dbReference type="Gene3D" id="1.10.4020.10">
    <property type="entry name" value="DNA breaking-rejoining enzymes"/>
    <property type="match status" value="1"/>
</dbReference>
<protein>
    <recommendedName>
        <fullName evidence="4">SCAN box domain-containing protein</fullName>
    </recommendedName>
</protein>
<organism evidence="5 6">
    <name type="scientific">Terrapene triunguis</name>
    <name type="common">Three-toed box turtle</name>
    <dbReference type="NCBI Taxonomy" id="2587831"/>
    <lineage>
        <taxon>Eukaryota</taxon>
        <taxon>Metazoa</taxon>
        <taxon>Chordata</taxon>
        <taxon>Craniata</taxon>
        <taxon>Vertebrata</taxon>
        <taxon>Euteleostomi</taxon>
        <taxon>Archelosauria</taxon>
        <taxon>Testudinata</taxon>
        <taxon>Testudines</taxon>
        <taxon>Cryptodira</taxon>
        <taxon>Durocryptodira</taxon>
        <taxon>Testudinoidea</taxon>
        <taxon>Emydidae</taxon>
        <taxon>Terrapene</taxon>
    </lineage>
</organism>
<evidence type="ECO:0000259" key="4">
    <source>
        <dbReference type="PROSITE" id="PS50804"/>
    </source>
</evidence>
<dbReference type="AlphaFoldDB" id="A0A674J9B1"/>
<name>A0A674J9B1_9SAUR</name>
<feature type="region of interest" description="Disordered" evidence="3">
    <location>
        <begin position="279"/>
        <end position="349"/>
    </location>
</feature>
<dbReference type="Ensembl" id="ENSTMTT00000017106.1">
    <property type="protein sequence ID" value="ENSTMTP00000016517.1"/>
    <property type="gene ID" value="ENSTMTG00000012088.1"/>
</dbReference>
<dbReference type="InterPro" id="IPR044822">
    <property type="entry name" value="Myb_DNA-bind_4"/>
</dbReference>
<evidence type="ECO:0000256" key="3">
    <source>
        <dbReference type="SAM" id="MobiDB-lite"/>
    </source>
</evidence>
<sequence>MEDKSPRSQLFDLIHLTRKWLQALSSEKMMELLVLDRYMRGLPPGLQAWVGQNDPSTYNELVSLVERQLAARELFQTPGGETRQTRKPVPNPRPLTGENSRRTITQRKDTEEWPEPLPYPVPRPPALSPLPQPAPRPPVIPSWRAQVTMQSPSAQVTMMESQSQSQDRRRAPAWTEREVQDLIAIWGDEAVLAELRNSKRNGKTLEKISKAMKDRGHNRDARQCRVKIKELRQAYHKVRDANGRSGAEPQTCRYYAELHAILGGAATTSPSVFYESLSANGEAGSADEEDEDGENIDSSQHGGEVAAAGEGDTQDGGDPAGGQDPDRRWAGLYPGNRDRAGPARGGDPGYESVLAELRISKAMKDRGHNRDAQQCRVKIKELRQAYHEAREANGRSGSEPQTCRFYAELHAILGGAATTTPTVCYDSINRETCNREAVISHTKPAGLQYKRENATL</sequence>
<reference evidence="5" key="1">
    <citation type="submission" date="2025-08" db="UniProtKB">
        <authorList>
            <consortium name="Ensembl"/>
        </authorList>
    </citation>
    <scope>IDENTIFICATION</scope>
</reference>
<dbReference type="PANTHER" id="PTHR47595">
    <property type="entry name" value="HEAT SHOCK 70 KDA PROTEIN 14"/>
    <property type="match status" value="1"/>
</dbReference>
<dbReference type="FunFam" id="1.10.10.60:FF:000032">
    <property type="entry name" value="Zinc finger and SCAN domain-containing 20"/>
    <property type="match status" value="1"/>
</dbReference>
<dbReference type="Pfam" id="PF13837">
    <property type="entry name" value="Myb_DNA-bind_4"/>
    <property type="match status" value="2"/>
</dbReference>
<dbReference type="PROSITE" id="PS50804">
    <property type="entry name" value="SCAN_BOX"/>
    <property type="match status" value="1"/>
</dbReference>
<feature type="compositionally biased region" description="Pro residues" evidence="3">
    <location>
        <begin position="115"/>
        <end position="134"/>
    </location>
</feature>
<evidence type="ECO:0000313" key="6">
    <source>
        <dbReference type="Proteomes" id="UP000472274"/>
    </source>
</evidence>
<dbReference type="InParanoid" id="A0A674J9B1"/>
<dbReference type="GeneTree" id="ENSGT01030000234861"/>
<evidence type="ECO:0000256" key="2">
    <source>
        <dbReference type="ARBA" id="ARBA00006991"/>
    </source>
</evidence>
<dbReference type="InterPro" id="IPR038269">
    <property type="entry name" value="SCAN_sf"/>
</dbReference>
<dbReference type="SMART" id="SM00431">
    <property type="entry name" value="SCAN"/>
    <property type="match status" value="1"/>
</dbReference>
<feature type="compositionally biased region" description="Acidic residues" evidence="3">
    <location>
        <begin position="285"/>
        <end position="295"/>
    </location>
</feature>
<reference evidence="5" key="2">
    <citation type="submission" date="2025-09" db="UniProtKB">
        <authorList>
            <consortium name="Ensembl"/>
        </authorList>
    </citation>
    <scope>IDENTIFICATION</scope>
</reference>
<feature type="domain" description="SCAN box" evidence="4">
    <location>
        <begin position="2"/>
        <end position="66"/>
    </location>
</feature>
<dbReference type="InterPro" id="IPR003309">
    <property type="entry name" value="SCAN_dom"/>
</dbReference>
<comment type="similarity">
    <text evidence="2">Belongs to the krueppel C2H2-type zinc-finger protein family.</text>
</comment>